<evidence type="ECO:0000256" key="1">
    <source>
        <dbReference type="SAM" id="Coils"/>
    </source>
</evidence>
<feature type="coiled-coil region" evidence="1">
    <location>
        <begin position="64"/>
        <end position="98"/>
    </location>
</feature>
<evidence type="ECO:0000313" key="3">
    <source>
        <dbReference type="EMBL" id="KAK6537233.1"/>
    </source>
</evidence>
<organism evidence="3 4">
    <name type="scientific">Orbilia ellipsospora</name>
    <dbReference type="NCBI Taxonomy" id="2528407"/>
    <lineage>
        <taxon>Eukaryota</taxon>
        <taxon>Fungi</taxon>
        <taxon>Dikarya</taxon>
        <taxon>Ascomycota</taxon>
        <taxon>Pezizomycotina</taxon>
        <taxon>Orbiliomycetes</taxon>
        <taxon>Orbiliales</taxon>
        <taxon>Orbiliaceae</taxon>
        <taxon>Orbilia</taxon>
    </lineage>
</organism>
<dbReference type="AlphaFoldDB" id="A0AAV9X576"/>
<keyword evidence="4" id="KW-1185">Reference proteome</keyword>
<gene>
    <name evidence="3" type="ORF">TWF694_011429</name>
</gene>
<name>A0AAV9X576_9PEZI</name>
<evidence type="ECO:0000256" key="2">
    <source>
        <dbReference type="SAM" id="MobiDB-lite"/>
    </source>
</evidence>
<evidence type="ECO:0000313" key="4">
    <source>
        <dbReference type="Proteomes" id="UP001365542"/>
    </source>
</evidence>
<reference evidence="3 4" key="1">
    <citation type="submission" date="2019-10" db="EMBL/GenBank/DDBJ databases">
        <authorList>
            <person name="Palmer J.M."/>
        </authorList>
    </citation>
    <scope>NUCLEOTIDE SEQUENCE [LARGE SCALE GENOMIC DNA]</scope>
    <source>
        <strain evidence="3 4">TWF694</strain>
    </source>
</reference>
<keyword evidence="1" id="KW-0175">Coiled coil</keyword>
<protein>
    <submittedName>
        <fullName evidence="3">Uncharacterized protein</fullName>
    </submittedName>
</protein>
<comment type="caution">
    <text evidence="3">The sequence shown here is derived from an EMBL/GenBank/DDBJ whole genome shotgun (WGS) entry which is preliminary data.</text>
</comment>
<proteinExistence type="predicted"/>
<feature type="region of interest" description="Disordered" evidence="2">
    <location>
        <begin position="136"/>
        <end position="166"/>
    </location>
</feature>
<accession>A0AAV9X576</accession>
<dbReference type="Proteomes" id="UP001365542">
    <property type="component" value="Unassembled WGS sequence"/>
</dbReference>
<sequence>MDYYATAATAFQLDPEARIDREEDLFNEMIQLKDELECKMATIRDYGHIISEHKNVIMDHRRIIAERKRVLIQYEKNLLEYERNLPEYETSLSEYEKKLESIYDSAQPIASKIAEIELERDSIGVEMGWTPADDSRAISCRSHSNPPPISRSGSPMHSREPSGSPILRSDAAISLKSAFVGFHERSGPEIFYTGLDDSSARGDCCTDIISLVDTYSDCTPGKRRENEVECSIDL</sequence>
<dbReference type="EMBL" id="JAVHJO010000009">
    <property type="protein sequence ID" value="KAK6537233.1"/>
    <property type="molecule type" value="Genomic_DNA"/>
</dbReference>